<sequence length="297" mass="32685">MTAGEGSKRSKGGGNKKSASRPLKERLMAQGVYKEQESSTSEVPTTASHLFSPVRATKKPARGSESSKSDATKSSKAVMQSYFKRKSVDSERTSTSQAKSNLKGNVTFGFCYILLTDANVLDSFSFMLDQAEMEKVKETSQAFITRLTEDDTECSDVIIMDTSSLDQMAENKPVITEGNVTTIPLLYNSRGVAYSMMKLGPKSQFGPLINTGGVMVLVFIDVPTGKIFYESLNLNGKRRLPCQRQSHVLLLPDDVFKIYNESDSTHACVLMISCRKDGKDFNLEQHVQGAYHTPGRA</sequence>
<evidence type="ECO:0000313" key="2">
    <source>
        <dbReference type="EMBL" id="KAK1444695.1"/>
    </source>
</evidence>
<comment type="caution">
    <text evidence="2">The sequence shown here is derived from an EMBL/GenBank/DDBJ whole genome shotgun (WGS) entry which is preliminary data.</text>
</comment>
<protein>
    <submittedName>
        <fullName evidence="2">Uncharacterized protein</fullName>
    </submittedName>
</protein>
<organism evidence="2 3">
    <name type="scientific">Babesia gibsoni</name>
    <dbReference type="NCBI Taxonomy" id="33632"/>
    <lineage>
        <taxon>Eukaryota</taxon>
        <taxon>Sar</taxon>
        <taxon>Alveolata</taxon>
        <taxon>Apicomplexa</taxon>
        <taxon>Aconoidasida</taxon>
        <taxon>Piroplasmida</taxon>
        <taxon>Babesiidae</taxon>
        <taxon>Babesia</taxon>
    </lineage>
</organism>
<reference evidence="2" key="1">
    <citation type="submission" date="2023-08" db="EMBL/GenBank/DDBJ databases">
        <title>Draft sequence of the Babesia gibsoni genome.</title>
        <authorList>
            <person name="Yamagishi J.Y."/>
            <person name="Xuan X.X."/>
        </authorList>
    </citation>
    <scope>NUCLEOTIDE SEQUENCE</scope>
    <source>
        <strain evidence="2">Azabu</strain>
    </source>
</reference>
<gene>
    <name evidence="2" type="ORF">BgAZ_106010</name>
</gene>
<keyword evidence="3" id="KW-1185">Reference proteome</keyword>
<dbReference type="AlphaFoldDB" id="A0AAD8PGD5"/>
<dbReference type="Proteomes" id="UP001230268">
    <property type="component" value="Unassembled WGS sequence"/>
</dbReference>
<proteinExistence type="predicted"/>
<name>A0AAD8PGD5_BABGI</name>
<feature type="region of interest" description="Disordered" evidence="1">
    <location>
        <begin position="1"/>
        <end position="77"/>
    </location>
</feature>
<feature type="compositionally biased region" description="Polar residues" evidence="1">
    <location>
        <begin position="38"/>
        <end position="49"/>
    </location>
</feature>
<evidence type="ECO:0000256" key="1">
    <source>
        <dbReference type="SAM" id="MobiDB-lite"/>
    </source>
</evidence>
<dbReference type="EMBL" id="JAVEPI010000001">
    <property type="protein sequence ID" value="KAK1444695.1"/>
    <property type="molecule type" value="Genomic_DNA"/>
</dbReference>
<evidence type="ECO:0000313" key="3">
    <source>
        <dbReference type="Proteomes" id="UP001230268"/>
    </source>
</evidence>
<accession>A0AAD8PGD5</accession>